<feature type="region of interest" description="Disordered" evidence="1">
    <location>
        <begin position="131"/>
        <end position="178"/>
    </location>
</feature>
<dbReference type="OMA" id="EIFNQEM"/>
<sequence>MLSPASLHYTMPSPLQADHFWNDVSNLDGLALARPGTEPLLELSDTAHPAWSLGPKPPLVVAEDSSLDCSRAEDSLPPGSLPVAEEEDSLETDPINGLIEIFNQEMEAAAGRGGTAASPALSAGNGICVVAGRPESNTGRTGPPTPRGDAQDRPGMSAASSRVSGRTVLSDSGSLPVAEGGLTQAEAWRARKEWAQQPEWARLRVTQEKLVQPVQDRARLQSLRRRQPEGSENPLGLSPSGVSGSDPRSSWITLEEEEVLGSGEE</sequence>
<feature type="region of interest" description="Disordered" evidence="1">
    <location>
        <begin position="206"/>
        <end position="265"/>
    </location>
</feature>
<accession>A0A401RIR5</accession>
<evidence type="ECO:0000313" key="2">
    <source>
        <dbReference type="EMBL" id="GCC18014.1"/>
    </source>
</evidence>
<dbReference type="Proteomes" id="UP000287033">
    <property type="component" value="Unassembled WGS sequence"/>
</dbReference>
<feature type="compositionally biased region" description="Polar residues" evidence="1">
    <location>
        <begin position="158"/>
        <end position="173"/>
    </location>
</feature>
<feature type="non-terminal residue" evidence="2">
    <location>
        <position position="265"/>
    </location>
</feature>
<dbReference type="AlphaFoldDB" id="A0A401RIR5"/>
<feature type="compositionally biased region" description="Acidic residues" evidence="1">
    <location>
        <begin position="254"/>
        <end position="265"/>
    </location>
</feature>
<evidence type="ECO:0000313" key="3">
    <source>
        <dbReference type="Proteomes" id="UP000287033"/>
    </source>
</evidence>
<dbReference type="OrthoDB" id="9950477at2759"/>
<dbReference type="STRING" id="137246.A0A401RIR5"/>
<feature type="region of interest" description="Disordered" evidence="1">
    <location>
        <begin position="67"/>
        <end position="90"/>
    </location>
</feature>
<organism evidence="2 3">
    <name type="scientific">Chiloscyllium punctatum</name>
    <name type="common">Brownbanded bambooshark</name>
    <name type="synonym">Hemiscyllium punctatum</name>
    <dbReference type="NCBI Taxonomy" id="137246"/>
    <lineage>
        <taxon>Eukaryota</taxon>
        <taxon>Metazoa</taxon>
        <taxon>Chordata</taxon>
        <taxon>Craniata</taxon>
        <taxon>Vertebrata</taxon>
        <taxon>Chondrichthyes</taxon>
        <taxon>Elasmobranchii</taxon>
        <taxon>Galeomorphii</taxon>
        <taxon>Galeoidea</taxon>
        <taxon>Orectolobiformes</taxon>
        <taxon>Hemiscylliidae</taxon>
        <taxon>Chiloscyllium</taxon>
    </lineage>
</organism>
<name>A0A401RIR5_CHIPU</name>
<proteinExistence type="predicted"/>
<keyword evidence="3" id="KW-1185">Reference proteome</keyword>
<reference evidence="2 3" key="1">
    <citation type="journal article" date="2018" name="Nat. Ecol. Evol.">
        <title>Shark genomes provide insights into elasmobranch evolution and the origin of vertebrates.</title>
        <authorList>
            <person name="Hara Y"/>
            <person name="Yamaguchi K"/>
            <person name="Onimaru K"/>
            <person name="Kadota M"/>
            <person name="Koyanagi M"/>
            <person name="Keeley SD"/>
            <person name="Tatsumi K"/>
            <person name="Tanaka K"/>
            <person name="Motone F"/>
            <person name="Kageyama Y"/>
            <person name="Nozu R"/>
            <person name="Adachi N"/>
            <person name="Nishimura O"/>
            <person name="Nakagawa R"/>
            <person name="Tanegashima C"/>
            <person name="Kiyatake I"/>
            <person name="Matsumoto R"/>
            <person name="Murakumo K"/>
            <person name="Nishida K"/>
            <person name="Terakita A"/>
            <person name="Kuratani S"/>
            <person name="Sato K"/>
            <person name="Hyodo S Kuraku.S."/>
        </authorList>
    </citation>
    <scope>NUCLEOTIDE SEQUENCE [LARGE SCALE GENOMIC DNA]</scope>
</reference>
<feature type="compositionally biased region" description="Low complexity" evidence="1">
    <location>
        <begin position="234"/>
        <end position="245"/>
    </location>
</feature>
<comment type="caution">
    <text evidence="2">The sequence shown here is derived from an EMBL/GenBank/DDBJ whole genome shotgun (WGS) entry which is preliminary data.</text>
</comment>
<protein>
    <submittedName>
        <fullName evidence="2">Uncharacterized protein</fullName>
    </submittedName>
</protein>
<gene>
    <name evidence="2" type="ORF">chiPu_0022052</name>
</gene>
<dbReference type="EMBL" id="BEZZ01005706">
    <property type="protein sequence ID" value="GCC18014.1"/>
    <property type="molecule type" value="Genomic_DNA"/>
</dbReference>
<evidence type="ECO:0000256" key="1">
    <source>
        <dbReference type="SAM" id="MobiDB-lite"/>
    </source>
</evidence>